<protein>
    <submittedName>
        <fullName evidence="1">Uncharacterized protein</fullName>
    </submittedName>
</protein>
<proteinExistence type="predicted"/>
<dbReference type="EMBL" id="MFEC01000012">
    <property type="protein sequence ID" value="OGE71341.1"/>
    <property type="molecule type" value="Genomic_DNA"/>
</dbReference>
<organism evidence="1 2">
    <name type="scientific">Candidatus Daviesbacteria bacterium RIFOXYD1_FULL_41_10</name>
    <dbReference type="NCBI Taxonomy" id="1797801"/>
    <lineage>
        <taxon>Bacteria</taxon>
        <taxon>Candidatus Daviesiibacteriota</taxon>
    </lineage>
</organism>
<name>A0A1F5N155_9BACT</name>
<dbReference type="AlphaFoldDB" id="A0A1F5N155"/>
<accession>A0A1F5N155</accession>
<gene>
    <name evidence="1" type="ORF">A2617_00165</name>
</gene>
<reference evidence="1 2" key="1">
    <citation type="journal article" date="2016" name="Nat. Commun.">
        <title>Thousands of microbial genomes shed light on interconnected biogeochemical processes in an aquifer system.</title>
        <authorList>
            <person name="Anantharaman K."/>
            <person name="Brown C.T."/>
            <person name="Hug L.A."/>
            <person name="Sharon I."/>
            <person name="Castelle C.J."/>
            <person name="Probst A.J."/>
            <person name="Thomas B.C."/>
            <person name="Singh A."/>
            <person name="Wilkins M.J."/>
            <person name="Karaoz U."/>
            <person name="Brodie E.L."/>
            <person name="Williams K.H."/>
            <person name="Hubbard S.S."/>
            <person name="Banfield J.F."/>
        </authorList>
    </citation>
    <scope>NUCLEOTIDE SEQUENCE [LARGE SCALE GENOMIC DNA]</scope>
</reference>
<sequence>MVEKGNVTFTGIEEETDSGLNIAVDVYLDHKVEELEKERKEANSELGILQAKKRGGIVGILQRLNEIMEDSPLGSMPTPRRLRRSIAYHAEKMDIIDYAKEEFLKGNSLPVQIILEGDLIAYSNEVVFRNRFASYAQQEVDIDPCINKANKALALLRRINPEAASLRRQQFGNYTNYNKPSLIKRSSSN</sequence>
<dbReference type="Proteomes" id="UP000177135">
    <property type="component" value="Unassembled WGS sequence"/>
</dbReference>
<evidence type="ECO:0000313" key="1">
    <source>
        <dbReference type="EMBL" id="OGE71341.1"/>
    </source>
</evidence>
<evidence type="ECO:0000313" key="2">
    <source>
        <dbReference type="Proteomes" id="UP000177135"/>
    </source>
</evidence>
<comment type="caution">
    <text evidence="1">The sequence shown here is derived from an EMBL/GenBank/DDBJ whole genome shotgun (WGS) entry which is preliminary data.</text>
</comment>